<evidence type="ECO:0000256" key="7">
    <source>
        <dbReference type="ARBA" id="ARBA00023277"/>
    </source>
</evidence>
<dbReference type="PROSITE" id="PS00102">
    <property type="entry name" value="PHOSPHORYLASE"/>
    <property type="match status" value="1"/>
</dbReference>
<proteinExistence type="inferred from homology"/>
<evidence type="ECO:0000256" key="3">
    <source>
        <dbReference type="ARBA" id="ARBA00006047"/>
    </source>
</evidence>
<dbReference type="Pfam" id="PF00343">
    <property type="entry name" value="Phosphorylase"/>
    <property type="match status" value="1"/>
</dbReference>
<evidence type="ECO:0000256" key="8">
    <source>
        <dbReference type="ARBA" id="ARBA00025174"/>
    </source>
</evidence>
<comment type="catalytic activity">
    <reaction evidence="1 9">
        <text>[(1-&gt;4)-alpha-D-glucosyl](n) + phosphate = [(1-&gt;4)-alpha-D-glucosyl](n-1) + alpha-D-glucose 1-phosphate</text>
        <dbReference type="Rhea" id="RHEA:41732"/>
        <dbReference type="Rhea" id="RHEA-COMP:9584"/>
        <dbReference type="Rhea" id="RHEA-COMP:9586"/>
        <dbReference type="ChEBI" id="CHEBI:15444"/>
        <dbReference type="ChEBI" id="CHEBI:43474"/>
        <dbReference type="ChEBI" id="CHEBI:58601"/>
        <dbReference type="EC" id="2.4.1.1"/>
    </reaction>
</comment>
<dbReference type="SUPFAM" id="SSF53756">
    <property type="entry name" value="UDP-Glycosyltransferase/glycogen phosphorylase"/>
    <property type="match status" value="1"/>
</dbReference>
<comment type="cofactor">
    <cofactor evidence="2 9">
        <name>pyridoxal 5'-phosphate</name>
        <dbReference type="ChEBI" id="CHEBI:597326"/>
    </cofactor>
</comment>
<evidence type="ECO:0000256" key="1">
    <source>
        <dbReference type="ARBA" id="ARBA00001275"/>
    </source>
</evidence>
<dbReference type="InterPro" id="IPR035090">
    <property type="entry name" value="Pyridoxal_P_attach_site"/>
</dbReference>
<evidence type="ECO:0000256" key="2">
    <source>
        <dbReference type="ARBA" id="ARBA00001933"/>
    </source>
</evidence>
<comment type="function">
    <text evidence="9">Allosteric enzyme that catalyzes the rate-limiting step in glycogen catabolism, the phosphorolytic cleavage of glycogen to produce glucose-1-phosphate, and plays a central role in maintaining cellular and organismal glucose homeostasis.</text>
</comment>
<dbReference type="RefSeq" id="WP_349950593.1">
    <property type="nucleotide sequence ID" value="NZ_JBEHGX010000001.1"/>
</dbReference>
<gene>
    <name evidence="10" type="ORF">ABQG75_00145</name>
</gene>
<dbReference type="Gene3D" id="3.40.50.2000">
    <property type="entry name" value="Glycogen Phosphorylase B"/>
    <property type="match status" value="2"/>
</dbReference>
<keyword evidence="11" id="KW-1185">Reference proteome</keyword>
<dbReference type="GO" id="GO:0004645">
    <property type="term" value="F:1,4-alpha-oligoglucan phosphorylase activity"/>
    <property type="evidence" value="ECO:0007669"/>
    <property type="project" value="UniProtKB-EC"/>
</dbReference>
<evidence type="ECO:0000313" key="11">
    <source>
        <dbReference type="Proteomes" id="UP001447374"/>
    </source>
</evidence>
<keyword evidence="5 9" id="KW-0808">Transferase</keyword>
<comment type="function">
    <text evidence="8">Phosphorylase is an important allosteric enzyme in carbohydrate metabolism. Enzymes from different sources differ in their regulatory mechanisms and in their natural substrates. However, all known phosphorylases share catalytic and structural properties.</text>
</comment>
<keyword evidence="6 9" id="KW-0663">Pyridoxal phosphate</keyword>
<reference evidence="10 11" key="1">
    <citation type="submission" date="2024-06" db="EMBL/GenBank/DDBJ databases">
        <title>Fanconibacter daqui strain Q02 whole shotgun sequencing project.</title>
        <authorList>
            <person name="Rodrigues J.W.A."/>
            <person name="Viana L.C."/>
            <person name="Vieira E.C."/>
            <person name="Souza F.O.L."/>
            <person name="Alegria O.C."/>
            <person name="Patroca S."/>
            <person name="Cruz A.C.R."/>
            <person name="Nunes A.R.C."/>
        </authorList>
    </citation>
    <scope>NUCLEOTIDE SEQUENCE [LARGE SCALE GENOMIC DNA]</scope>
    <source>
        <strain evidence="10 11">Q02</strain>
    </source>
</reference>
<sequence length="896" mass="101059">MSVGRWQPIAGVLTMLHPGRDAVLRPNTLSRHATFAPASQQRKEKHRDRHTLVLAHAPMRDNDMINDTSVAQASASIALASDAASEAVFEHDVVRNLICRQARYPDIATPQDWYMALAYTVRDRMLARWAESVKNYALHHVKVACYLSAEFLIGPQLGCNLLNLGLEEEAREAMDSLGQDLDALLAIEEEPGLGNGGLGRLAACYLDSLASLEIPAIGYGIRYEFGIFDQDIVDGWQVERTDKWLKMGTPWEIIRPDIHYYVSFGGYTRMWNDEQGRLRVEWVPGRQVKGVAYDVPVQGYRVNTCNVLRLWKSEAVESFDFDDFNAGDYYEAVEEKVVSETLSKVLYPNDEPESGKRLRLAQQYFFVSCALQDMLRLMEVSHTPVERFADRFAAQLNDTHPSIAVAELMRLLIDERLLSWEDAWSITQRTFAYTNHTLLPEALETWSLPLMQSMLPRLVEIIFEINQRFLDEVRRALPGDEGSVARMSLIDEQGDKKVRMAHLATVGSHKVNGVAALHSDLLKQTILRDFAAMFPSRFLNVTNGVTPRRFIMQSNPGLARLLDDTLGEKWRTDLTRLDALADHADDATLQEAWRAVRRENKAKLAARIGNITGIAVPPEMMFDIQVKRIHEYKRQHLNALHIISLYQRLRRDPTLDVAPRCFIFGGKAAPGYDMAKLMIRLISGIAEVVNQDPATRDRLKVVFYPDFNVKNGHIIYPAADLSEQISTAGKEASGTGNMKFMMNGALTIGTLDGANVEIREQAGADNFFLFGMTAQQVAALQQSGYRPGHYLEANEALREALDEIAQGRFSRGDKAMFRPLLDNLLNADPFLVLADFADYAACQQRVSEAWRDEKRWARMSIINTARSGAFSSDRAIKEYCENIWQTRAVKIDLAAP</sequence>
<accession>A0ABV1PH33</accession>
<dbReference type="InterPro" id="IPR011833">
    <property type="entry name" value="Glycg_phsphrylas"/>
</dbReference>
<comment type="caution">
    <text evidence="10">The sequence shown here is derived from an EMBL/GenBank/DDBJ whole genome shotgun (WGS) entry which is preliminary data.</text>
</comment>
<dbReference type="NCBIfam" id="TIGR02093">
    <property type="entry name" value="P_ylase"/>
    <property type="match status" value="1"/>
</dbReference>
<organism evidence="10 11">
    <name type="scientific">Franconibacter daqui</name>
    <dbReference type="NCBI Taxonomy" id="2047724"/>
    <lineage>
        <taxon>Bacteria</taxon>
        <taxon>Pseudomonadati</taxon>
        <taxon>Pseudomonadota</taxon>
        <taxon>Gammaproteobacteria</taxon>
        <taxon>Enterobacterales</taxon>
        <taxon>Enterobacteriaceae</taxon>
        <taxon>Franconibacter</taxon>
    </lineage>
</organism>
<name>A0ABV1PH33_9ENTR</name>
<keyword evidence="4 9" id="KW-0328">Glycosyltransferase</keyword>
<evidence type="ECO:0000256" key="5">
    <source>
        <dbReference type="ARBA" id="ARBA00022679"/>
    </source>
</evidence>
<dbReference type="EMBL" id="JBEHGX010000001">
    <property type="protein sequence ID" value="MER0124155.1"/>
    <property type="molecule type" value="Genomic_DNA"/>
</dbReference>
<protein>
    <recommendedName>
        <fullName evidence="9">Alpha-1,4 glucan phosphorylase</fullName>
        <ecNumber evidence="9">2.4.1.1</ecNumber>
    </recommendedName>
</protein>
<dbReference type="PANTHER" id="PTHR11468:SF3">
    <property type="entry name" value="GLYCOGEN PHOSPHORYLASE, LIVER FORM"/>
    <property type="match status" value="1"/>
</dbReference>
<comment type="similarity">
    <text evidence="3 9">Belongs to the glycogen phosphorylase family.</text>
</comment>
<dbReference type="CDD" id="cd04300">
    <property type="entry name" value="GT35_Glycogen_Phosphorylase"/>
    <property type="match status" value="1"/>
</dbReference>
<evidence type="ECO:0000256" key="6">
    <source>
        <dbReference type="ARBA" id="ARBA00022898"/>
    </source>
</evidence>
<dbReference type="EC" id="2.4.1.1" evidence="9"/>
<evidence type="ECO:0000256" key="4">
    <source>
        <dbReference type="ARBA" id="ARBA00022676"/>
    </source>
</evidence>
<dbReference type="InterPro" id="IPR000811">
    <property type="entry name" value="Glyco_trans_35"/>
</dbReference>
<dbReference type="Proteomes" id="UP001447374">
    <property type="component" value="Unassembled WGS sequence"/>
</dbReference>
<dbReference type="PIRSF" id="PIRSF000460">
    <property type="entry name" value="Pprylas_GlgP"/>
    <property type="match status" value="1"/>
</dbReference>
<evidence type="ECO:0000256" key="9">
    <source>
        <dbReference type="RuleBase" id="RU000587"/>
    </source>
</evidence>
<dbReference type="PANTHER" id="PTHR11468">
    <property type="entry name" value="GLYCOGEN PHOSPHORYLASE"/>
    <property type="match status" value="1"/>
</dbReference>
<keyword evidence="7 9" id="KW-0119">Carbohydrate metabolism</keyword>
<evidence type="ECO:0000313" key="10">
    <source>
        <dbReference type="EMBL" id="MER0124155.1"/>
    </source>
</evidence>